<keyword evidence="1" id="KW-0472">Membrane</keyword>
<feature type="transmembrane region" description="Helical" evidence="1">
    <location>
        <begin position="191"/>
        <end position="216"/>
    </location>
</feature>
<dbReference type="GO" id="GO:0140359">
    <property type="term" value="F:ABC-type transporter activity"/>
    <property type="evidence" value="ECO:0007669"/>
    <property type="project" value="InterPro"/>
</dbReference>
<protein>
    <recommendedName>
        <fullName evidence="4">ABC-type transport system involved in multi-copper enzyme maturation, permease component</fullName>
    </recommendedName>
</protein>
<dbReference type="GeneID" id="11972043"/>
<name>H8I4P0_METCZ</name>
<gene>
    <name evidence="2" type="ordered locus">Mtc_1895</name>
</gene>
<organism evidence="2 3">
    <name type="scientific">Methanocella conradii (strain DSM 24694 / JCM 17849 / CGMCC 1.5162 / HZ254)</name>
    <dbReference type="NCBI Taxonomy" id="1041930"/>
    <lineage>
        <taxon>Archaea</taxon>
        <taxon>Methanobacteriati</taxon>
        <taxon>Methanobacteriota</taxon>
        <taxon>Stenosarchaea group</taxon>
        <taxon>Methanomicrobia</taxon>
        <taxon>Methanocellales</taxon>
        <taxon>Methanocellaceae</taxon>
        <taxon>Methanocella</taxon>
    </lineage>
</organism>
<feature type="transmembrane region" description="Helical" evidence="1">
    <location>
        <begin position="115"/>
        <end position="141"/>
    </location>
</feature>
<feature type="transmembrane region" description="Helical" evidence="1">
    <location>
        <begin position="245"/>
        <end position="266"/>
    </location>
</feature>
<sequence length="271" mass="30563">MIDRANSGELSQFLLVGVNEFKRVAGHPVAILLMCIFIVLAFVQSAAGCRMLQIMEFHDPDGPDRFVTGFAQMWYETSLICSVMAAFIGIVSILEDRSKSLFNVLLVKPLYRRDVIIGKFIGISVFITIFIAISIAIYSLLLMLFFRMPLSMTEFLSRISVYILGLSMECSLTIVLAMLFGIVFENFLESLGLLIAYFYLDWYCDLGSLLGTISLINPHTLYSNVVSFYLFDTTFPFLQVVNNSLPYAILMLAEISVLLLLDCLIFTRYGD</sequence>
<keyword evidence="1" id="KW-1133">Transmembrane helix</keyword>
<feature type="transmembrane region" description="Helical" evidence="1">
    <location>
        <begin position="161"/>
        <end position="184"/>
    </location>
</feature>
<keyword evidence="1" id="KW-0812">Transmembrane</keyword>
<accession>H8I4P0</accession>
<feature type="transmembrane region" description="Helical" evidence="1">
    <location>
        <begin position="73"/>
        <end position="94"/>
    </location>
</feature>
<reference evidence="2 3" key="1">
    <citation type="journal article" date="2012" name="J. Bacteriol.">
        <title>Complete genome sequence of a thermophilic methanogen, Methanocella conradii HZ254, isolated from Chinese rice field soil.</title>
        <authorList>
            <person name="Lu Z."/>
            <person name="Lu Y."/>
        </authorList>
    </citation>
    <scope>NUCLEOTIDE SEQUENCE [LARGE SCALE GENOMIC DNA]</scope>
    <source>
        <strain evidence="3">DSM 24694 / JCM 17849 / CGMCC 1.5162 / HZ254</strain>
    </source>
</reference>
<proteinExistence type="predicted"/>
<dbReference type="KEGG" id="mez:Mtc_1895"/>
<dbReference type="GO" id="GO:0005886">
    <property type="term" value="C:plasma membrane"/>
    <property type="evidence" value="ECO:0007669"/>
    <property type="project" value="UniProtKB-SubCell"/>
</dbReference>
<feature type="transmembrane region" description="Helical" evidence="1">
    <location>
        <begin position="29"/>
        <end position="53"/>
    </location>
</feature>
<evidence type="ECO:0000313" key="3">
    <source>
        <dbReference type="Proteomes" id="UP000005233"/>
    </source>
</evidence>
<evidence type="ECO:0000313" key="2">
    <source>
        <dbReference type="EMBL" id="AFD00635.1"/>
    </source>
</evidence>
<dbReference type="Proteomes" id="UP000005233">
    <property type="component" value="Chromosome"/>
</dbReference>
<dbReference type="OrthoDB" id="86287at2157"/>
<dbReference type="AlphaFoldDB" id="H8I4P0"/>
<dbReference type="HOGENOM" id="CLU_1040540_0_0_2"/>
<dbReference type="eggNOG" id="arCOG02436">
    <property type="taxonomic scope" value="Archaea"/>
</dbReference>
<keyword evidence="3" id="KW-1185">Reference proteome</keyword>
<dbReference type="STRING" id="1041930.Mtc_1895"/>
<evidence type="ECO:0008006" key="4">
    <source>
        <dbReference type="Google" id="ProtNLM"/>
    </source>
</evidence>
<dbReference type="Pfam" id="PF12679">
    <property type="entry name" value="ABC2_membrane_2"/>
    <property type="match status" value="1"/>
</dbReference>
<dbReference type="EMBL" id="CP003243">
    <property type="protein sequence ID" value="AFD00635.1"/>
    <property type="molecule type" value="Genomic_DNA"/>
</dbReference>
<dbReference type="RefSeq" id="WP_014406466.1">
    <property type="nucleotide sequence ID" value="NC_017034.1"/>
</dbReference>
<dbReference type="PANTHER" id="PTHR43471">
    <property type="entry name" value="ABC TRANSPORTER PERMEASE"/>
    <property type="match status" value="1"/>
</dbReference>
<evidence type="ECO:0000256" key="1">
    <source>
        <dbReference type="SAM" id="Phobius"/>
    </source>
</evidence>